<evidence type="ECO:0000313" key="3">
    <source>
        <dbReference type="Proteomes" id="UP000192276"/>
    </source>
</evidence>
<feature type="transmembrane region" description="Helical" evidence="1">
    <location>
        <begin position="66"/>
        <end position="90"/>
    </location>
</feature>
<keyword evidence="1" id="KW-1133">Transmembrane helix</keyword>
<dbReference type="InterPro" id="IPR009325">
    <property type="entry name" value="DUF983"/>
</dbReference>
<dbReference type="OrthoDB" id="9790326at2"/>
<organism evidence="2 3">
    <name type="scientific">Niastella populi</name>
    <dbReference type="NCBI Taxonomy" id="550983"/>
    <lineage>
        <taxon>Bacteria</taxon>
        <taxon>Pseudomonadati</taxon>
        <taxon>Bacteroidota</taxon>
        <taxon>Chitinophagia</taxon>
        <taxon>Chitinophagales</taxon>
        <taxon>Chitinophagaceae</taxon>
        <taxon>Niastella</taxon>
    </lineage>
</organism>
<comment type="caution">
    <text evidence="2">The sequence shown here is derived from an EMBL/GenBank/DDBJ whole genome shotgun (WGS) entry which is preliminary data.</text>
</comment>
<sequence>MSTKDASKPNMVLSVLHNNCPRCRRGKLFTNSNPYKLNEMLKMNEQCPVCGQATNMEPGFYYGTSYVSYALAIAVSVATLVAWWVLIGFSLHDNRFFWWMGTNAIILIAIQPLLMRLSRTIWLSFFISYSPRWNEGDVVMPERTNDGLKNAW</sequence>
<dbReference type="STRING" id="550983.A4R26_31735"/>
<evidence type="ECO:0000313" key="2">
    <source>
        <dbReference type="EMBL" id="OQP47837.1"/>
    </source>
</evidence>
<evidence type="ECO:0000256" key="1">
    <source>
        <dbReference type="SAM" id="Phobius"/>
    </source>
</evidence>
<feature type="transmembrane region" description="Helical" evidence="1">
    <location>
        <begin position="96"/>
        <end position="114"/>
    </location>
</feature>
<dbReference type="RefSeq" id="WP_081170423.1">
    <property type="nucleotide sequence ID" value="NZ_LWBP01000239.1"/>
</dbReference>
<dbReference type="Pfam" id="PF06170">
    <property type="entry name" value="DUF983"/>
    <property type="match status" value="1"/>
</dbReference>
<name>A0A1V9ENX9_9BACT</name>
<protein>
    <submittedName>
        <fullName evidence="2">DUF983 domain-containing protein</fullName>
    </submittedName>
</protein>
<dbReference type="AlphaFoldDB" id="A0A1V9ENX9"/>
<accession>A0A1V9ENX9</accession>
<keyword evidence="1" id="KW-0812">Transmembrane</keyword>
<keyword evidence="3" id="KW-1185">Reference proteome</keyword>
<proteinExistence type="predicted"/>
<gene>
    <name evidence="2" type="ORF">A4R26_31735</name>
</gene>
<reference evidence="3" key="1">
    <citation type="submission" date="2016-04" db="EMBL/GenBank/DDBJ databases">
        <authorList>
            <person name="Chen L."/>
            <person name="Zhuang W."/>
            <person name="Wang G."/>
        </authorList>
    </citation>
    <scope>NUCLEOTIDE SEQUENCE [LARGE SCALE GENOMIC DNA]</scope>
    <source>
        <strain evidence="3">208</strain>
    </source>
</reference>
<dbReference type="Proteomes" id="UP000192276">
    <property type="component" value="Unassembled WGS sequence"/>
</dbReference>
<keyword evidence="1" id="KW-0472">Membrane</keyword>
<dbReference type="EMBL" id="LWBP01000239">
    <property type="protein sequence ID" value="OQP47837.1"/>
    <property type="molecule type" value="Genomic_DNA"/>
</dbReference>